<sequence length="210" mass="23457">MTCQPAPLPIASPRLAQRPVHTLLDAFAAGLPWLSNAYGLVQTGQRVVNKKAERFPQLYLQDGSGKHADLRPDEKQATLSFFERNGPDSFDWDEGAEGIAGKWSHPLAMVLWANLPRIDNRGYDYSDELMADAMRVLTDTLPDAEVLTVERRPEEVFRRYGWEVAQHQLLMYPYAAARIVFIAHTPGLIDCTGPFTVQVGPTACPPDLRP</sequence>
<comment type="caution">
    <text evidence="1">The sequence shown here is derived from an EMBL/GenBank/DDBJ whole genome shotgun (WGS) entry which is preliminary data.</text>
</comment>
<protein>
    <recommendedName>
        <fullName evidence="3">DUF3293 domain-containing protein</fullName>
    </recommendedName>
</protein>
<dbReference type="RefSeq" id="WP_196957180.1">
    <property type="nucleotide sequence ID" value="NZ_JADWYK010000021.1"/>
</dbReference>
<evidence type="ECO:0000313" key="2">
    <source>
        <dbReference type="Proteomes" id="UP000601099"/>
    </source>
</evidence>
<gene>
    <name evidence="1" type="ORF">I5L79_21630</name>
</gene>
<name>A0ABS0L7X4_9BACT</name>
<reference evidence="1 2" key="1">
    <citation type="submission" date="2020-11" db="EMBL/GenBank/DDBJ databases">
        <title>Hymenobacter sp.</title>
        <authorList>
            <person name="Kim M.K."/>
        </authorList>
    </citation>
    <scope>NUCLEOTIDE SEQUENCE [LARGE SCALE GENOMIC DNA]</scope>
    <source>
        <strain evidence="1 2">BT594</strain>
    </source>
</reference>
<accession>A0ABS0L7X4</accession>
<organism evidence="1 2">
    <name type="scientific">Hymenobacter guriensis</name>
    <dbReference type="NCBI Taxonomy" id="2793065"/>
    <lineage>
        <taxon>Bacteria</taxon>
        <taxon>Pseudomonadati</taxon>
        <taxon>Bacteroidota</taxon>
        <taxon>Cytophagia</taxon>
        <taxon>Cytophagales</taxon>
        <taxon>Hymenobacteraceae</taxon>
        <taxon>Hymenobacter</taxon>
    </lineage>
</organism>
<evidence type="ECO:0000313" key="1">
    <source>
        <dbReference type="EMBL" id="MBG8556161.1"/>
    </source>
</evidence>
<keyword evidence="2" id="KW-1185">Reference proteome</keyword>
<dbReference type="EMBL" id="JADWYK010000021">
    <property type="protein sequence ID" value="MBG8556161.1"/>
    <property type="molecule type" value="Genomic_DNA"/>
</dbReference>
<dbReference type="Proteomes" id="UP000601099">
    <property type="component" value="Unassembled WGS sequence"/>
</dbReference>
<proteinExistence type="predicted"/>
<evidence type="ECO:0008006" key="3">
    <source>
        <dbReference type="Google" id="ProtNLM"/>
    </source>
</evidence>